<feature type="region of interest" description="Disordered" evidence="5">
    <location>
        <begin position="170"/>
        <end position="192"/>
    </location>
</feature>
<evidence type="ECO:0000256" key="6">
    <source>
        <dbReference type="SAM" id="Phobius"/>
    </source>
</evidence>
<evidence type="ECO:0000256" key="3">
    <source>
        <dbReference type="ARBA" id="ARBA00022989"/>
    </source>
</evidence>
<dbReference type="PANTHER" id="PTHR15549">
    <property type="entry name" value="PAIRED IMMUNOGLOBULIN-LIKE TYPE 2 RECEPTOR"/>
    <property type="match status" value="1"/>
</dbReference>
<evidence type="ECO:0000256" key="2">
    <source>
        <dbReference type="ARBA" id="ARBA00022692"/>
    </source>
</evidence>
<evidence type="ECO:0000256" key="5">
    <source>
        <dbReference type="SAM" id="MobiDB-lite"/>
    </source>
</evidence>
<gene>
    <name evidence="7" type="ORF">BGZ96_005398</name>
</gene>
<name>A0ABQ7K4V4_9FUNG</name>
<feature type="compositionally biased region" description="Polar residues" evidence="5">
    <location>
        <begin position="175"/>
        <end position="192"/>
    </location>
</feature>
<proteinExistence type="predicted"/>
<dbReference type="InterPro" id="IPR051694">
    <property type="entry name" value="Immunoregulatory_rcpt-like"/>
</dbReference>
<evidence type="ECO:0000256" key="4">
    <source>
        <dbReference type="ARBA" id="ARBA00023136"/>
    </source>
</evidence>
<keyword evidence="3 6" id="KW-1133">Transmembrane helix</keyword>
<evidence type="ECO:0000313" key="8">
    <source>
        <dbReference type="Proteomes" id="UP001194696"/>
    </source>
</evidence>
<keyword evidence="2 6" id="KW-0812">Transmembrane</keyword>
<accession>A0ABQ7K4V4</accession>
<comment type="caution">
    <text evidence="7">The sequence shown here is derived from an EMBL/GenBank/DDBJ whole genome shotgun (WGS) entry which is preliminary data.</text>
</comment>
<feature type="region of interest" description="Disordered" evidence="5">
    <location>
        <begin position="94"/>
        <end position="129"/>
    </location>
</feature>
<dbReference type="PANTHER" id="PTHR15549:SF30">
    <property type="entry name" value="MID2 DOMAIN-CONTAINING PROTEIN"/>
    <property type="match status" value="1"/>
</dbReference>
<feature type="transmembrane region" description="Helical" evidence="6">
    <location>
        <begin position="133"/>
        <end position="156"/>
    </location>
</feature>
<evidence type="ECO:0000313" key="7">
    <source>
        <dbReference type="EMBL" id="KAG0291205.1"/>
    </source>
</evidence>
<evidence type="ECO:0000256" key="1">
    <source>
        <dbReference type="ARBA" id="ARBA00004167"/>
    </source>
</evidence>
<organism evidence="7 8">
    <name type="scientific">Linnemannia gamsii</name>
    <dbReference type="NCBI Taxonomy" id="64522"/>
    <lineage>
        <taxon>Eukaryota</taxon>
        <taxon>Fungi</taxon>
        <taxon>Fungi incertae sedis</taxon>
        <taxon>Mucoromycota</taxon>
        <taxon>Mortierellomycotina</taxon>
        <taxon>Mortierellomycetes</taxon>
        <taxon>Mortierellales</taxon>
        <taxon>Mortierellaceae</taxon>
        <taxon>Linnemannia</taxon>
    </lineage>
</organism>
<protein>
    <submittedName>
        <fullName evidence="7">Uncharacterized protein</fullName>
    </submittedName>
</protein>
<reference evidence="7 8" key="1">
    <citation type="journal article" date="2020" name="Fungal Divers.">
        <title>Resolving the Mortierellaceae phylogeny through synthesis of multi-gene phylogenetics and phylogenomics.</title>
        <authorList>
            <person name="Vandepol N."/>
            <person name="Liber J."/>
            <person name="Desiro A."/>
            <person name="Na H."/>
            <person name="Kennedy M."/>
            <person name="Barry K."/>
            <person name="Grigoriev I.V."/>
            <person name="Miller A.N."/>
            <person name="O'Donnell K."/>
            <person name="Stajich J.E."/>
            <person name="Bonito G."/>
        </authorList>
    </citation>
    <scope>NUCLEOTIDE SEQUENCE [LARGE SCALE GENOMIC DNA]</scope>
    <source>
        <strain evidence="7 8">AD045</strain>
    </source>
</reference>
<feature type="compositionally biased region" description="Low complexity" evidence="5">
    <location>
        <begin position="97"/>
        <end position="129"/>
    </location>
</feature>
<dbReference type="EMBL" id="JAAAIM010000253">
    <property type="protein sequence ID" value="KAG0291205.1"/>
    <property type="molecule type" value="Genomic_DNA"/>
</dbReference>
<comment type="subcellular location">
    <subcellularLocation>
        <location evidence="1">Membrane</location>
        <topology evidence="1">Single-pass membrane protein</topology>
    </subcellularLocation>
</comment>
<keyword evidence="4 6" id="KW-0472">Membrane</keyword>
<keyword evidence="8" id="KW-1185">Reference proteome</keyword>
<sequence>MSGVALTNNAIPVTMKDTAYILDQGSDGSTAVYYLKPGTSPGLNTLAIKGPGPRFNTLLSATALDTRIVTYSSFNKLSPTFNSLDTTTGTWSGPGLNASSNGGNPSISSGSLPSSSNSAIGSSGGDSKSSPSLGVIIGGVVGGLLVIALLAFLFIWTRRQKNAVPIEPRPVDAHINTNTNNYQGPNQYGGSTQMQQNYYQHQQPQIYDKQQQSYTQQQHQPQLYDQQQQYLYQQQQQQQQQQEFYQTPQQQSYNNLNLNARLSSEHSVGSPANSNTIYSVTNSTGAEYLTSPTTAATPITAPLTLSTQALSELQQLYRSPPANPQYNPNTQK</sequence>
<dbReference type="Proteomes" id="UP001194696">
    <property type="component" value="Unassembled WGS sequence"/>
</dbReference>